<comment type="subcellular location">
    <subcellularLocation>
        <location evidence="2">Cell inner membrane</location>
    </subcellularLocation>
</comment>
<keyword evidence="9" id="KW-0812">Transmembrane</keyword>
<dbReference type="InterPro" id="IPR035965">
    <property type="entry name" value="PAS-like_dom_sf"/>
</dbReference>
<keyword evidence="5" id="KW-0547">Nucleotide-binding</keyword>
<dbReference type="EMBL" id="CP049332">
    <property type="protein sequence ID" value="QIH43939.1"/>
    <property type="molecule type" value="Genomic_DNA"/>
</dbReference>
<evidence type="ECO:0000259" key="10">
    <source>
        <dbReference type="PROSITE" id="PS50112"/>
    </source>
</evidence>
<dbReference type="PANTHER" id="PTHR46663:SF4">
    <property type="entry name" value="DIGUANYLATE CYCLASE DGCT-RELATED"/>
    <property type="match status" value="1"/>
</dbReference>
<dbReference type="InterPro" id="IPR048760">
    <property type="entry name" value="VP0354-like_sensor_dom"/>
</dbReference>
<evidence type="ECO:0000259" key="11">
    <source>
        <dbReference type="PROSITE" id="PS50113"/>
    </source>
</evidence>
<dbReference type="SMART" id="SM00267">
    <property type="entry name" value="GGDEF"/>
    <property type="match status" value="1"/>
</dbReference>
<reference evidence="13 14" key="1">
    <citation type="submission" date="2020-02" db="EMBL/GenBank/DDBJ databases">
        <title>A complete genome of a marine bacterium Vibrio sp. ZWAL4003 isolated from the mangrove sediment with the ability to degrade polysaccharides.</title>
        <authorList>
            <person name="Wu J."/>
            <person name="Qu W."/>
            <person name="Zeng R."/>
        </authorList>
    </citation>
    <scope>NUCLEOTIDE SEQUENCE [LARGE SCALE GENOMIC DNA]</scope>
    <source>
        <strain evidence="13 14">ZWAL4003</strain>
    </source>
</reference>
<evidence type="ECO:0000313" key="14">
    <source>
        <dbReference type="Proteomes" id="UP000503003"/>
    </source>
</evidence>
<dbReference type="PROSITE" id="PS50112">
    <property type="entry name" value="PAS"/>
    <property type="match status" value="1"/>
</dbReference>
<dbReference type="GO" id="GO:0005524">
    <property type="term" value="F:ATP binding"/>
    <property type="evidence" value="ECO:0007669"/>
    <property type="project" value="UniProtKB-KW"/>
</dbReference>
<accession>A0A6G7CPC9</accession>
<evidence type="ECO:0000259" key="12">
    <source>
        <dbReference type="PROSITE" id="PS50887"/>
    </source>
</evidence>
<feature type="domain" description="PAS" evidence="10">
    <location>
        <begin position="357"/>
        <end position="407"/>
    </location>
</feature>
<dbReference type="KEGG" id="vzi:G5S32_18335"/>
<dbReference type="GO" id="GO:0016301">
    <property type="term" value="F:kinase activity"/>
    <property type="evidence" value="ECO:0007669"/>
    <property type="project" value="UniProtKB-KW"/>
</dbReference>
<feature type="transmembrane region" description="Helical" evidence="9">
    <location>
        <begin position="300"/>
        <end position="322"/>
    </location>
</feature>
<comment type="cofactor">
    <cofactor evidence="1">
        <name>Mg(2+)</name>
        <dbReference type="ChEBI" id="CHEBI:18420"/>
    </cofactor>
</comment>
<protein>
    <submittedName>
        <fullName evidence="13">Diguanylate cyclase</fullName>
    </submittedName>
</protein>
<dbReference type="Pfam" id="PF21623">
    <property type="entry name" value="HK_sensor_dom_bact"/>
    <property type="match status" value="1"/>
</dbReference>
<dbReference type="PANTHER" id="PTHR46663">
    <property type="entry name" value="DIGUANYLATE CYCLASE DGCT-RELATED"/>
    <property type="match status" value="1"/>
</dbReference>
<evidence type="ECO:0000256" key="3">
    <source>
        <dbReference type="ARBA" id="ARBA00022553"/>
    </source>
</evidence>
<keyword evidence="14" id="KW-1185">Reference proteome</keyword>
<dbReference type="Gene3D" id="3.30.450.20">
    <property type="entry name" value="PAS domain"/>
    <property type="match status" value="2"/>
</dbReference>
<evidence type="ECO:0000256" key="6">
    <source>
        <dbReference type="ARBA" id="ARBA00022777"/>
    </source>
</evidence>
<dbReference type="PROSITE" id="PS50113">
    <property type="entry name" value="PAC"/>
    <property type="match status" value="1"/>
</dbReference>
<keyword evidence="9" id="KW-1133">Transmembrane helix</keyword>
<keyword evidence="3" id="KW-0597">Phosphoprotein</keyword>
<dbReference type="PROSITE" id="PS50887">
    <property type="entry name" value="GGDEF"/>
    <property type="match status" value="1"/>
</dbReference>
<evidence type="ECO:0000256" key="9">
    <source>
        <dbReference type="SAM" id="Phobius"/>
    </source>
</evidence>
<keyword evidence="8" id="KW-0902">Two-component regulatory system</keyword>
<organism evidence="13 14">
    <name type="scientific">Vibrio ziniensis</name>
    <dbReference type="NCBI Taxonomy" id="2711221"/>
    <lineage>
        <taxon>Bacteria</taxon>
        <taxon>Pseudomonadati</taxon>
        <taxon>Pseudomonadota</taxon>
        <taxon>Gammaproteobacteria</taxon>
        <taxon>Vibrionales</taxon>
        <taxon>Vibrionaceae</taxon>
        <taxon>Vibrio</taxon>
    </lineage>
</organism>
<feature type="domain" description="PAC" evidence="11">
    <location>
        <begin position="420"/>
        <end position="470"/>
    </location>
</feature>
<dbReference type="CDD" id="cd01949">
    <property type="entry name" value="GGDEF"/>
    <property type="match status" value="1"/>
</dbReference>
<dbReference type="InterPro" id="IPR000160">
    <property type="entry name" value="GGDEF_dom"/>
</dbReference>
<keyword evidence="4" id="KW-0808">Transferase</keyword>
<evidence type="ECO:0000256" key="5">
    <source>
        <dbReference type="ARBA" id="ARBA00022741"/>
    </source>
</evidence>
<gene>
    <name evidence="13" type="ORF">G5S32_18335</name>
</gene>
<dbReference type="SUPFAM" id="SSF55073">
    <property type="entry name" value="Nucleotide cyclase"/>
    <property type="match status" value="1"/>
</dbReference>
<evidence type="ECO:0000256" key="8">
    <source>
        <dbReference type="ARBA" id="ARBA00023012"/>
    </source>
</evidence>
<keyword evidence="9" id="KW-0472">Membrane</keyword>
<feature type="domain" description="GGDEF" evidence="12">
    <location>
        <begin position="503"/>
        <end position="636"/>
    </location>
</feature>
<keyword evidence="7" id="KW-0067">ATP-binding</keyword>
<dbReference type="InterPro" id="IPR052163">
    <property type="entry name" value="DGC-Regulatory_Protein"/>
</dbReference>
<evidence type="ECO:0000256" key="7">
    <source>
        <dbReference type="ARBA" id="ARBA00022840"/>
    </source>
</evidence>
<keyword evidence="6" id="KW-0418">Kinase</keyword>
<dbReference type="CDD" id="cd00130">
    <property type="entry name" value="PAS"/>
    <property type="match status" value="1"/>
</dbReference>
<dbReference type="Gene3D" id="3.30.70.270">
    <property type="match status" value="1"/>
</dbReference>
<proteinExistence type="predicted"/>
<dbReference type="InterPro" id="IPR029151">
    <property type="entry name" value="Sensor-like_sf"/>
</dbReference>
<dbReference type="Pfam" id="PF13426">
    <property type="entry name" value="PAS_9"/>
    <property type="match status" value="1"/>
</dbReference>
<dbReference type="Proteomes" id="UP000503003">
    <property type="component" value="Chromosome 2"/>
</dbReference>
<dbReference type="SUPFAM" id="SSF55785">
    <property type="entry name" value="PYP-like sensor domain (PAS domain)"/>
    <property type="match status" value="1"/>
</dbReference>
<sequence length="643" mass="74044">MRLHNSLPKIIFILISFGVLIVVTEFLTREVILFGQTETIALTNAKQKTKEREDFLARFFDDSQNTIHSIRASESFNQFLNNPTSSKKSFEQLALTIAESQHDIMKIRYIDNKGMEVIRIDRDTLGDSAKIVEEGKLQNKAHRYFYYDSIEKKADQVWFSNLDLNEENGRVEIPYKPTLRAIMPLSYKNDFYGILIVNYFLKPLFDTFANAPLYHSILVDSDGEILIHYDQKRNWSRYSGGDNIYADIPEFNKLINNDTYETPNYFSRKLNLPAPQKLYLVLSLNSTYSNLQETLSRKSFLYNSSITLLITVIFGFIFARVLNKFFTDYTNRGNYIEKLMDLNLRINNLHLKNKIYMDMASDGIHILDKHGNVVAFSHSFAEMLGYSDEETAKLNVRDWEAIIKPEDILATMATFGTESKKLETQHRRKNGAIIDVEINAKWIKTSDGNFFYASSRDITDRIRLEKELHKLATTDTLTQLPTRRVFMEKLAAELERYHRSQCDNVTVIFLDLDHFKVINDTYGHGAGDKVLVAVANILSDEIRKVDSVGRLGGEEFGLILTGTSTELSIHFTNRIRKRIEECPVVLEHDIIHCTASMGITMINQLDTDVDKILERADKALYSAKHLGRNRVEVYKELSQASSN</sequence>
<evidence type="ECO:0000313" key="13">
    <source>
        <dbReference type="EMBL" id="QIH43939.1"/>
    </source>
</evidence>
<feature type="transmembrane region" description="Helical" evidence="9">
    <location>
        <begin position="6"/>
        <end position="27"/>
    </location>
</feature>
<evidence type="ECO:0000256" key="4">
    <source>
        <dbReference type="ARBA" id="ARBA00022679"/>
    </source>
</evidence>
<evidence type="ECO:0000256" key="2">
    <source>
        <dbReference type="ARBA" id="ARBA00004533"/>
    </source>
</evidence>
<dbReference type="FunFam" id="3.30.70.270:FF:000001">
    <property type="entry name" value="Diguanylate cyclase domain protein"/>
    <property type="match status" value="1"/>
</dbReference>
<dbReference type="InterPro" id="IPR000700">
    <property type="entry name" value="PAS-assoc_C"/>
</dbReference>
<name>A0A6G7CPC9_9VIBR</name>
<dbReference type="NCBIfam" id="TIGR00254">
    <property type="entry name" value="GGDEF"/>
    <property type="match status" value="1"/>
</dbReference>
<dbReference type="InterPro" id="IPR000014">
    <property type="entry name" value="PAS"/>
</dbReference>
<dbReference type="InterPro" id="IPR043128">
    <property type="entry name" value="Rev_trsase/Diguanyl_cyclase"/>
</dbReference>
<evidence type="ECO:0000256" key="1">
    <source>
        <dbReference type="ARBA" id="ARBA00001946"/>
    </source>
</evidence>
<dbReference type="AlphaFoldDB" id="A0A6G7CPC9"/>
<dbReference type="GO" id="GO:0005886">
    <property type="term" value="C:plasma membrane"/>
    <property type="evidence" value="ECO:0007669"/>
    <property type="project" value="UniProtKB-SubCell"/>
</dbReference>
<dbReference type="NCBIfam" id="TIGR00229">
    <property type="entry name" value="sensory_box"/>
    <property type="match status" value="1"/>
</dbReference>
<dbReference type="RefSeq" id="WP_165313605.1">
    <property type="nucleotide sequence ID" value="NZ_CP049332.1"/>
</dbReference>
<dbReference type="SUPFAM" id="SSF103190">
    <property type="entry name" value="Sensory domain-like"/>
    <property type="match status" value="1"/>
</dbReference>
<dbReference type="Pfam" id="PF00990">
    <property type="entry name" value="GGDEF"/>
    <property type="match status" value="1"/>
</dbReference>
<dbReference type="GO" id="GO:0000160">
    <property type="term" value="P:phosphorelay signal transduction system"/>
    <property type="evidence" value="ECO:0007669"/>
    <property type="project" value="UniProtKB-KW"/>
</dbReference>
<dbReference type="InterPro" id="IPR029787">
    <property type="entry name" value="Nucleotide_cyclase"/>
</dbReference>